<evidence type="ECO:0000313" key="1">
    <source>
        <dbReference type="EMBL" id="KKK60818.1"/>
    </source>
</evidence>
<gene>
    <name evidence="1" type="ORF">LCGC14_3020570</name>
</gene>
<protein>
    <recommendedName>
        <fullName evidence="2">Tyr recombinase domain-containing protein</fullName>
    </recommendedName>
</protein>
<sequence length="55" mass="6551">IDIGVMMPYLSRYLGHSSIMETQYYFHTIEQAFPIIRRHDAVSDSIIPEVMRYEE</sequence>
<organism evidence="1">
    <name type="scientific">marine sediment metagenome</name>
    <dbReference type="NCBI Taxonomy" id="412755"/>
    <lineage>
        <taxon>unclassified sequences</taxon>
        <taxon>metagenomes</taxon>
        <taxon>ecological metagenomes</taxon>
    </lineage>
</organism>
<dbReference type="AlphaFoldDB" id="A0A0F8WVX9"/>
<comment type="caution">
    <text evidence="1">The sequence shown here is derived from an EMBL/GenBank/DDBJ whole genome shotgun (WGS) entry which is preliminary data.</text>
</comment>
<feature type="non-terminal residue" evidence="1">
    <location>
        <position position="1"/>
    </location>
</feature>
<dbReference type="EMBL" id="LAZR01062780">
    <property type="protein sequence ID" value="KKK60818.1"/>
    <property type="molecule type" value="Genomic_DNA"/>
</dbReference>
<reference evidence="1" key="1">
    <citation type="journal article" date="2015" name="Nature">
        <title>Complex archaea that bridge the gap between prokaryotes and eukaryotes.</title>
        <authorList>
            <person name="Spang A."/>
            <person name="Saw J.H."/>
            <person name="Jorgensen S.L."/>
            <person name="Zaremba-Niedzwiedzka K."/>
            <person name="Martijn J."/>
            <person name="Lind A.E."/>
            <person name="van Eijk R."/>
            <person name="Schleper C."/>
            <person name="Guy L."/>
            <person name="Ettema T.J."/>
        </authorList>
    </citation>
    <scope>NUCLEOTIDE SEQUENCE</scope>
</reference>
<evidence type="ECO:0008006" key="2">
    <source>
        <dbReference type="Google" id="ProtNLM"/>
    </source>
</evidence>
<proteinExistence type="predicted"/>
<name>A0A0F8WVX9_9ZZZZ</name>
<accession>A0A0F8WVX9</accession>